<proteinExistence type="inferred from homology"/>
<comment type="catalytic activity">
    <reaction evidence="1">
        <text>O-phospho-L-threonyl-[protein] + H2O = L-threonyl-[protein] + phosphate</text>
        <dbReference type="Rhea" id="RHEA:47004"/>
        <dbReference type="Rhea" id="RHEA-COMP:11060"/>
        <dbReference type="Rhea" id="RHEA-COMP:11605"/>
        <dbReference type="ChEBI" id="CHEBI:15377"/>
        <dbReference type="ChEBI" id="CHEBI:30013"/>
        <dbReference type="ChEBI" id="CHEBI:43474"/>
        <dbReference type="ChEBI" id="CHEBI:61977"/>
        <dbReference type="EC" id="3.1.3.16"/>
    </reaction>
</comment>
<dbReference type="EMBL" id="BDSP01000223">
    <property type="protein sequence ID" value="GAX25317.1"/>
    <property type="molecule type" value="Genomic_DNA"/>
</dbReference>
<feature type="domain" description="WW" evidence="4">
    <location>
        <begin position="43"/>
        <end position="78"/>
    </location>
</feature>
<dbReference type="PROSITE" id="PS50020">
    <property type="entry name" value="WW_DOMAIN_2"/>
    <property type="match status" value="1"/>
</dbReference>
<keyword evidence="1" id="KW-0479">Metal-binding</keyword>
<keyword evidence="1" id="KW-0378">Hydrolase</keyword>
<feature type="compositionally biased region" description="Acidic residues" evidence="2">
    <location>
        <begin position="122"/>
        <end position="133"/>
    </location>
</feature>
<organism evidence="6 7">
    <name type="scientific">Fistulifera solaris</name>
    <name type="common">Oleaginous diatom</name>
    <dbReference type="NCBI Taxonomy" id="1519565"/>
    <lineage>
        <taxon>Eukaryota</taxon>
        <taxon>Sar</taxon>
        <taxon>Stramenopiles</taxon>
        <taxon>Ochrophyta</taxon>
        <taxon>Bacillariophyta</taxon>
        <taxon>Bacillariophyceae</taxon>
        <taxon>Bacillariophycidae</taxon>
        <taxon>Naviculales</taxon>
        <taxon>Naviculaceae</taxon>
        <taxon>Fistulifera</taxon>
    </lineage>
</organism>
<dbReference type="PANTHER" id="PTHR12320:SF1">
    <property type="entry name" value="PROTEIN PHOSPHATASE PTC7 HOMOLOG"/>
    <property type="match status" value="1"/>
</dbReference>
<feature type="signal peptide" evidence="3">
    <location>
        <begin position="1"/>
        <end position="19"/>
    </location>
</feature>
<evidence type="ECO:0000259" key="4">
    <source>
        <dbReference type="PROSITE" id="PS50020"/>
    </source>
</evidence>
<feature type="domain" description="PPM-type phosphatase" evidence="5">
    <location>
        <begin position="216"/>
        <end position="452"/>
    </location>
</feature>
<evidence type="ECO:0000259" key="5">
    <source>
        <dbReference type="PROSITE" id="PS51746"/>
    </source>
</evidence>
<feature type="chain" id="PRO_5012170568" description="Protein phosphatase" evidence="3">
    <location>
        <begin position="20"/>
        <end position="453"/>
    </location>
</feature>
<comment type="cofactor">
    <cofactor evidence="1">
        <name>Mn(2+)</name>
        <dbReference type="ChEBI" id="CHEBI:29035"/>
    </cofactor>
</comment>
<dbReference type="PANTHER" id="PTHR12320">
    <property type="entry name" value="PROTEIN PHOSPHATASE 2C"/>
    <property type="match status" value="1"/>
</dbReference>
<dbReference type="AlphaFoldDB" id="A0A1Z5KGH2"/>
<keyword evidence="7" id="KW-1185">Reference proteome</keyword>
<dbReference type="InParanoid" id="A0A1Z5KGH2"/>
<dbReference type="PROSITE" id="PS51746">
    <property type="entry name" value="PPM_2"/>
    <property type="match status" value="1"/>
</dbReference>
<reference evidence="6 7" key="1">
    <citation type="journal article" date="2015" name="Plant Cell">
        <title>Oil accumulation by the oleaginous diatom Fistulifera solaris as revealed by the genome and transcriptome.</title>
        <authorList>
            <person name="Tanaka T."/>
            <person name="Maeda Y."/>
            <person name="Veluchamy A."/>
            <person name="Tanaka M."/>
            <person name="Abida H."/>
            <person name="Marechal E."/>
            <person name="Bowler C."/>
            <person name="Muto M."/>
            <person name="Sunaga Y."/>
            <person name="Tanaka M."/>
            <person name="Yoshino T."/>
            <person name="Taniguchi T."/>
            <person name="Fukuda Y."/>
            <person name="Nemoto M."/>
            <person name="Matsumoto M."/>
            <person name="Wong P.S."/>
            <person name="Aburatani S."/>
            <person name="Fujibuchi W."/>
        </authorList>
    </citation>
    <scope>NUCLEOTIDE SEQUENCE [LARGE SCALE GENOMIC DNA]</scope>
    <source>
        <strain evidence="6 7">JPCC DA0580</strain>
    </source>
</reference>
<evidence type="ECO:0000256" key="3">
    <source>
        <dbReference type="SAM" id="SignalP"/>
    </source>
</evidence>
<dbReference type="EC" id="3.1.3.16" evidence="1"/>
<dbReference type="InterPro" id="IPR039123">
    <property type="entry name" value="PPTC7"/>
</dbReference>
<dbReference type="GO" id="GO:0004722">
    <property type="term" value="F:protein serine/threonine phosphatase activity"/>
    <property type="evidence" value="ECO:0007669"/>
    <property type="project" value="UniProtKB-EC"/>
</dbReference>
<comment type="catalytic activity">
    <reaction evidence="1">
        <text>O-phospho-L-seryl-[protein] + H2O = L-seryl-[protein] + phosphate</text>
        <dbReference type="Rhea" id="RHEA:20629"/>
        <dbReference type="Rhea" id="RHEA-COMP:9863"/>
        <dbReference type="Rhea" id="RHEA-COMP:11604"/>
        <dbReference type="ChEBI" id="CHEBI:15377"/>
        <dbReference type="ChEBI" id="CHEBI:29999"/>
        <dbReference type="ChEBI" id="CHEBI:43474"/>
        <dbReference type="ChEBI" id="CHEBI:83421"/>
        <dbReference type="EC" id="3.1.3.16"/>
    </reaction>
</comment>
<keyword evidence="3" id="KW-0732">Signal</keyword>
<dbReference type="InterPro" id="IPR001202">
    <property type="entry name" value="WW_dom"/>
</dbReference>
<dbReference type="GO" id="GO:0046872">
    <property type="term" value="F:metal ion binding"/>
    <property type="evidence" value="ECO:0007669"/>
    <property type="project" value="UniProtKB-UniRule"/>
</dbReference>
<dbReference type="CDD" id="cd00201">
    <property type="entry name" value="WW"/>
    <property type="match status" value="1"/>
</dbReference>
<dbReference type="SMART" id="SM00456">
    <property type="entry name" value="WW"/>
    <property type="match status" value="1"/>
</dbReference>
<protein>
    <recommendedName>
        <fullName evidence="1">Protein phosphatase</fullName>
        <ecNumber evidence="1">3.1.3.16</ecNumber>
    </recommendedName>
</protein>
<sequence>MKLVREFFLLNGLLRSTLAFVPTPSWSHTRRHSVLLSESLQPLATEGDWTAFLDEEGTGLVYYFNSKTGDSLWEPPTDTFPTVVLKGSMRRRAKNKQEEYIKAIAQQEVLEPKKGLFSSLLEGDEEVEPPTEEQSEKKKEEPDWFSFIFEERLAKQAIDAEIERKSGGFFNNIFGLRTTETTESAPVEVTNNNQASTAVIEEPLPKQTSLEVKMSAFIKPHPMKMSWGGEDAVFTQGRTFGVFDGVSGAEKKDGIPLYSKTMAEIMKGRVGDTGISVNDITKLMTDAAKTADQTSTGATTAIVGSIGEDGFLRVLNVGDSTCIIIRDGKVVGKSKEISHYFECPYQLSADSPDRPKDGTKFNFELLPGDMILTASDGVFDNLDPESVANLVTTGPKTLSSIAKRVVEKSRKVSLDSKAATPYSKLAQKYGDPDFKNGLGGKVDDISCVVVSYG</sequence>
<dbReference type="SUPFAM" id="SSF51045">
    <property type="entry name" value="WW domain"/>
    <property type="match status" value="1"/>
</dbReference>
<dbReference type="InterPro" id="IPR001932">
    <property type="entry name" value="PPM-type_phosphatase-like_dom"/>
</dbReference>
<evidence type="ECO:0000256" key="1">
    <source>
        <dbReference type="RuleBase" id="RU366020"/>
    </source>
</evidence>
<accession>A0A1Z5KGH2</accession>
<dbReference type="Gene3D" id="2.20.70.10">
    <property type="match status" value="1"/>
</dbReference>
<comment type="cofactor">
    <cofactor evidence="1">
        <name>Mg(2+)</name>
        <dbReference type="ChEBI" id="CHEBI:18420"/>
    </cofactor>
</comment>
<dbReference type="InterPro" id="IPR036020">
    <property type="entry name" value="WW_dom_sf"/>
</dbReference>
<comment type="similarity">
    <text evidence="1">Belongs to the PP2C family.</text>
</comment>
<dbReference type="SUPFAM" id="SSF81606">
    <property type="entry name" value="PP2C-like"/>
    <property type="match status" value="1"/>
</dbReference>
<keyword evidence="1" id="KW-0904">Protein phosphatase</keyword>
<dbReference type="Proteomes" id="UP000198406">
    <property type="component" value="Unassembled WGS sequence"/>
</dbReference>
<dbReference type="SMART" id="SM00332">
    <property type="entry name" value="PP2Cc"/>
    <property type="match status" value="1"/>
</dbReference>
<dbReference type="InterPro" id="IPR036457">
    <property type="entry name" value="PPM-type-like_dom_sf"/>
</dbReference>
<evidence type="ECO:0000313" key="6">
    <source>
        <dbReference type="EMBL" id="GAX25317.1"/>
    </source>
</evidence>
<evidence type="ECO:0000313" key="7">
    <source>
        <dbReference type="Proteomes" id="UP000198406"/>
    </source>
</evidence>
<gene>
    <name evidence="6" type="ORF">FisN_5Lh408</name>
</gene>
<comment type="caution">
    <text evidence="6">The sequence shown here is derived from an EMBL/GenBank/DDBJ whole genome shotgun (WGS) entry which is preliminary data.</text>
</comment>
<dbReference type="Gene3D" id="3.60.40.10">
    <property type="entry name" value="PPM-type phosphatase domain"/>
    <property type="match status" value="1"/>
</dbReference>
<keyword evidence="1" id="KW-0460">Magnesium</keyword>
<name>A0A1Z5KGH2_FISSO</name>
<feature type="region of interest" description="Disordered" evidence="2">
    <location>
        <begin position="120"/>
        <end position="141"/>
    </location>
</feature>
<keyword evidence="1" id="KW-0464">Manganese</keyword>
<dbReference type="OrthoDB" id="60843at2759"/>
<evidence type="ECO:0000256" key="2">
    <source>
        <dbReference type="SAM" id="MobiDB-lite"/>
    </source>
</evidence>